<evidence type="ECO:0000256" key="9">
    <source>
        <dbReference type="ARBA" id="ARBA00022982"/>
    </source>
</evidence>
<gene>
    <name evidence="14" type="primary">cydA</name>
    <name evidence="14" type="ORF">METESE_05530</name>
</gene>
<dbReference type="GO" id="GO:0009055">
    <property type="term" value="F:electron transfer activity"/>
    <property type="evidence" value="ECO:0007669"/>
    <property type="project" value="UniProtKB-UniRule"/>
</dbReference>
<sequence length="438" mass="47910">MDGLLFWHRLQFGFTATFHYLFPQLTMGLALVIVLLKGLALWKQEPRFHTAARFWIRIFGLTFAVGVVTGIPLEFQFGTNWARFSRDAGGVVGQTLAMEGMFAFFLESTFLGLLVFGERKLGERMHALAAVALFLGSWLSGYFIVATNAFMQHPVGYQAVGGALQLSSFAAFVFNPWALVQYAHTMTGAVVTGAFVVAAVGAFWTLQGLHPGQARLNLRLGVALGLVASLAAAFPTGDQQGKLVARHQPVALAAMEGRWHSGPYAEVNLIGQPDVRNQRLENPVPLPGILSFIAYGSFSSDVRGLDAFPPDQWPTNIELLYYGFHIMVGLGTLFIALMGLSALLLWRGILDHARPVLWCLMLAFPFPFIANSAGWMVAELGRQPWLVFGLLRTADGTSHLVHPGQTIFTALGFAGLYLVLGLLYLFLVSREVAHGPKE</sequence>
<keyword evidence="15" id="KW-1185">Reference proteome</keyword>
<keyword evidence="12 13" id="KW-0472">Membrane</keyword>
<evidence type="ECO:0000256" key="1">
    <source>
        <dbReference type="ARBA" id="ARBA00004429"/>
    </source>
</evidence>
<keyword evidence="11 13" id="KW-0408">Iron</keyword>
<feature type="transmembrane region" description="Helical" evidence="13">
    <location>
        <begin position="320"/>
        <end position="345"/>
    </location>
</feature>
<keyword evidence="5" id="KW-0997">Cell inner membrane</keyword>
<dbReference type="GO" id="GO:0020037">
    <property type="term" value="F:heme binding"/>
    <property type="evidence" value="ECO:0007669"/>
    <property type="project" value="TreeGrafter"/>
</dbReference>
<feature type="transmembrane region" description="Helical" evidence="13">
    <location>
        <begin position="218"/>
        <end position="237"/>
    </location>
</feature>
<dbReference type="AlphaFoldDB" id="A0AA48GTY2"/>
<keyword evidence="8 13" id="KW-0479">Metal-binding</keyword>
<evidence type="ECO:0000256" key="3">
    <source>
        <dbReference type="ARBA" id="ARBA00022448"/>
    </source>
</evidence>
<dbReference type="PANTHER" id="PTHR30365">
    <property type="entry name" value="CYTOCHROME D UBIQUINOL OXIDASE"/>
    <property type="match status" value="1"/>
</dbReference>
<dbReference type="InterPro" id="IPR002585">
    <property type="entry name" value="Cyt-d_ubiquinol_oxidase_su_1"/>
</dbReference>
<keyword evidence="10 13" id="KW-1133">Transmembrane helix</keyword>
<name>A0AA48GTY2_9BACT</name>
<keyword evidence="6 13" id="KW-0349">Heme</keyword>
<feature type="transmembrane region" description="Helical" evidence="13">
    <location>
        <begin position="20"/>
        <end position="42"/>
    </location>
</feature>
<feature type="transmembrane region" description="Helical" evidence="13">
    <location>
        <begin position="128"/>
        <end position="149"/>
    </location>
</feature>
<keyword evidence="9 13" id="KW-0249">Electron transport</keyword>
<organism evidence="14 15">
    <name type="scientific">Mesoterricola sediminis</name>
    <dbReference type="NCBI Taxonomy" id="2927980"/>
    <lineage>
        <taxon>Bacteria</taxon>
        <taxon>Pseudomonadati</taxon>
        <taxon>Acidobacteriota</taxon>
        <taxon>Holophagae</taxon>
        <taxon>Holophagales</taxon>
        <taxon>Holophagaceae</taxon>
        <taxon>Mesoterricola</taxon>
    </lineage>
</organism>
<evidence type="ECO:0000313" key="14">
    <source>
        <dbReference type="EMBL" id="BDU75595.1"/>
    </source>
</evidence>
<dbReference type="EMBL" id="AP027081">
    <property type="protein sequence ID" value="BDU75595.1"/>
    <property type="molecule type" value="Genomic_DNA"/>
</dbReference>
<dbReference type="PIRSF" id="PIRSF006446">
    <property type="entry name" value="Cyt_quinol_oxidase_1"/>
    <property type="match status" value="1"/>
</dbReference>
<comment type="similarity">
    <text evidence="2 13">Belongs to the cytochrome ubiquinol oxidase subunit 1 family.</text>
</comment>
<evidence type="ECO:0000313" key="15">
    <source>
        <dbReference type="Proteomes" id="UP001228113"/>
    </source>
</evidence>
<dbReference type="GO" id="GO:0046872">
    <property type="term" value="F:metal ion binding"/>
    <property type="evidence" value="ECO:0007669"/>
    <property type="project" value="UniProtKB-UniRule"/>
</dbReference>
<feature type="transmembrane region" description="Helical" evidence="13">
    <location>
        <begin position="95"/>
        <end position="116"/>
    </location>
</feature>
<feature type="transmembrane region" description="Helical" evidence="13">
    <location>
        <begin position="186"/>
        <end position="206"/>
    </location>
</feature>
<evidence type="ECO:0000256" key="6">
    <source>
        <dbReference type="ARBA" id="ARBA00022617"/>
    </source>
</evidence>
<dbReference type="GO" id="GO:0005886">
    <property type="term" value="C:plasma membrane"/>
    <property type="evidence" value="ECO:0007669"/>
    <property type="project" value="UniProtKB-SubCell"/>
</dbReference>
<dbReference type="GO" id="GO:0016682">
    <property type="term" value="F:oxidoreductase activity, acting on diphenols and related substances as donors, oxygen as acceptor"/>
    <property type="evidence" value="ECO:0007669"/>
    <property type="project" value="TreeGrafter"/>
</dbReference>
<evidence type="ECO:0000256" key="8">
    <source>
        <dbReference type="ARBA" id="ARBA00022723"/>
    </source>
</evidence>
<evidence type="ECO:0000256" key="13">
    <source>
        <dbReference type="PIRNR" id="PIRNR006446"/>
    </source>
</evidence>
<feature type="transmembrane region" description="Helical" evidence="13">
    <location>
        <begin position="407"/>
        <end position="427"/>
    </location>
</feature>
<dbReference type="GO" id="GO:0070069">
    <property type="term" value="C:cytochrome complex"/>
    <property type="evidence" value="ECO:0007669"/>
    <property type="project" value="UniProtKB-UniRule"/>
</dbReference>
<dbReference type="KEGG" id="msea:METESE_05530"/>
<evidence type="ECO:0000256" key="12">
    <source>
        <dbReference type="ARBA" id="ARBA00023136"/>
    </source>
</evidence>
<evidence type="ECO:0000256" key="11">
    <source>
        <dbReference type="ARBA" id="ARBA00023004"/>
    </source>
</evidence>
<evidence type="ECO:0000256" key="5">
    <source>
        <dbReference type="ARBA" id="ARBA00022519"/>
    </source>
</evidence>
<comment type="subcellular location">
    <subcellularLocation>
        <location evidence="1">Cell inner membrane</location>
        <topology evidence="1">Multi-pass membrane protein</topology>
    </subcellularLocation>
</comment>
<feature type="transmembrane region" description="Helical" evidence="13">
    <location>
        <begin position="357"/>
        <end position="378"/>
    </location>
</feature>
<feature type="transmembrane region" description="Helical" evidence="13">
    <location>
        <begin position="54"/>
        <end position="75"/>
    </location>
</feature>
<protein>
    <submittedName>
        <fullName evidence="14">Cytochrome ubiquinol oxidase subunit I</fullName>
    </submittedName>
</protein>
<keyword evidence="3 13" id="KW-0813">Transport</keyword>
<dbReference type="PANTHER" id="PTHR30365:SF0">
    <property type="entry name" value="CYTOCHROME BD-I UBIQUINOL OXIDASE SUBUNIT 1"/>
    <property type="match status" value="1"/>
</dbReference>
<evidence type="ECO:0000256" key="7">
    <source>
        <dbReference type="ARBA" id="ARBA00022692"/>
    </source>
</evidence>
<dbReference type="Proteomes" id="UP001228113">
    <property type="component" value="Chromosome"/>
</dbReference>
<proteinExistence type="inferred from homology"/>
<dbReference type="Pfam" id="PF01654">
    <property type="entry name" value="Cyt_bd_oxida_I"/>
    <property type="match status" value="1"/>
</dbReference>
<evidence type="ECO:0000256" key="10">
    <source>
        <dbReference type="ARBA" id="ARBA00022989"/>
    </source>
</evidence>
<reference evidence="14" key="1">
    <citation type="journal article" date="2023" name="Int. J. Syst. Evol. Microbiol.">
        <title>Mesoterricola silvestris gen. nov., sp. nov., Mesoterricola sediminis sp. nov., Geothrix oryzae sp. nov., Geothrix edaphica sp. nov., Geothrix rubra sp. nov., and Geothrix limicola sp. nov., six novel members of Acidobacteriota isolated from soils.</title>
        <authorList>
            <person name="Itoh H."/>
            <person name="Sugisawa Y."/>
            <person name="Mise K."/>
            <person name="Xu Z."/>
            <person name="Kuniyasu M."/>
            <person name="Ushijima N."/>
            <person name="Kawano K."/>
            <person name="Kobayashi E."/>
            <person name="Shiratori Y."/>
            <person name="Masuda Y."/>
            <person name="Senoo K."/>
        </authorList>
    </citation>
    <scope>NUCLEOTIDE SEQUENCE</scope>
    <source>
        <strain evidence="14">W786</strain>
    </source>
</reference>
<dbReference type="GO" id="GO:0019646">
    <property type="term" value="P:aerobic electron transport chain"/>
    <property type="evidence" value="ECO:0007669"/>
    <property type="project" value="InterPro"/>
</dbReference>
<evidence type="ECO:0000256" key="2">
    <source>
        <dbReference type="ARBA" id="ARBA00009819"/>
    </source>
</evidence>
<dbReference type="RefSeq" id="WP_243332064.1">
    <property type="nucleotide sequence ID" value="NZ_AP027081.1"/>
</dbReference>
<accession>A0AA48GTY2</accession>
<evidence type="ECO:0000256" key="4">
    <source>
        <dbReference type="ARBA" id="ARBA00022475"/>
    </source>
</evidence>
<keyword evidence="7 13" id="KW-0812">Transmembrane</keyword>
<keyword evidence="4 13" id="KW-1003">Cell membrane</keyword>